<dbReference type="PROSITE" id="PS50868">
    <property type="entry name" value="POST_SET"/>
    <property type="match status" value="1"/>
</dbReference>
<evidence type="ECO:0000256" key="5">
    <source>
        <dbReference type="ARBA" id="ARBA00022691"/>
    </source>
</evidence>
<keyword evidence="3" id="KW-0489">Methyltransferase</keyword>
<keyword evidence="5" id="KW-0949">S-adenosyl-L-methionine</keyword>
<dbReference type="InterPro" id="IPR001214">
    <property type="entry name" value="SET_dom"/>
</dbReference>
<evidence type="ECO:0000313" key="12">
    <source>
        <dbReference type="EMBL" id="EDR09034.1"/>
    </source>
</evidence>
<evidence type="ECO:0000256" key="3">
    <source>
        <dbReference type="ARBA" id="ARBA00022603"/>
    </source>
</evidence>
<evidence type="ECO:0000256" key="2">
    <source>
        <dbReference type="ARBA" id="ARBA00022454"/>
    </source>
</evidence>
<dbReference type="GO" id="GO:0032259">
    <property type="term" value="P:methylation"/>
    <property type="evidence" value="ECO:0007669"/>
    <property type="project" value="UniProtKB-KW"/>
</dbReference>
<dbReference type="PROSITE" id="PS50867">
    <property type="entry name" value="PRE_SET"/>
    <property type="match status" value="1"/>
</dbReference>
<evidence type="ECO:0000259" key="9">
    <source>
        <dbReference type="PROSITE" id="PS50280"/>
    </source>
</evidence>
<dbReference type="GO" id="GO:0005634">
    <property type="term" value="C:nucleus"/>
    <property type="evidence" value="ECO:0007669"/>
    <property type="project" value="InterPro"/>
</dbReference>
<dbReference type="Gene3D" id="2.170.270.10">
    <property type="entry name" value="SET domain"/>
    <property type="match status" value="1"/>
</dbReference>
<comment type="subcellular location">
    <subcellularLocation>
        <location evidence="1">Chromosome</location>
    </subcellularLocation>
</comment>
<dbReference type="OrthoDB" id="308383at2759"/>
<feature type="domain" description="Pre-SET" evidence="10">
    <location>
        <begin position="381"/>
        <end position="450"/>
    </location>
</feature>
<dbReference type="SUPFAM" id="SSF82199">
    <property type="entry name" value="SET domain"/>
    <property type="match status" value="1"/>
</dbReference>
<evidence type="ECO:0000256" key="4">
    <source>
        <dbReference type="ARBA" id="ARBA00022679"/>
    </source>
</evidence>
<dbReference type="InterPro" id="IPR046341">
    <property type="entry name" value="SET_dom_sf"/>
</dbReference>
<name>B0D881_LACBS</name>
<keyword evidence="4" id="KW-0808">Transferase</keyword>
<dbReference type="PROSITE" id="PS50280">
    <property type="entry name" value="SET"/>
    <property type="match status" value="1"/>
</dbReference>
<dbReference type="Pfam" id="PF00856">
    <property type="entry name" value="SET"/>
    <property type="match status" value="1"/>
</dbReference>
<feature type="region of interest" description="Disordered" evidence="8">
    <location>
        <begin position="189"/>
        <end position="322"/>
    </location>
</feature>
<proteinExistence type="predicted"/>
<reference evidence="12 13" key="1">
    <citation type="journal article" date="2008" name="Nature">
        <title>The genome of Laccaria bicolor provides insights into mycorrhizal symbiosis.</title>
        <authorList>
            <person name="Martin F."/>
            <person name="Aerts A."/>
            <person name="Ahren D."/>
            <person name="Brun A."/>
            <person name="Danchin E.G.J."/>
            <person name="Duchaussoy F."/>
            <person name="Gibon J."/>
            <person name="Kohler A."/>
            <person name="Lindquist E."/>
            <person name="Pereda V."/>
            <person name="Salamov A."/>
            <person name="Shapiro H.J."/>
            <person name="Wuyts J."/>
            <person name="Blaudez D."/>
            <person name="Buee M."/>
            <person name="Brokstein P."/>
            <person name="Canbaeck B."/>
            <person name="Cohen D."/>
            <person name="Courty P.E."/>
            <person name="Coutinho P.M."/>
            <person name="Delaruelle C."/>
            <person name="Detter J.C."/>
            <person name="Deveau A."/>
            <person name="DiFazio S."/>
            <person name="Duplessis S."/>
            <person name="Fraissinet-Tachet L."/>
            <person name="Lucic E."/>
            <person name="Frey-Klett P."/>
            <person name="Fourrey C."/>
            <person name="Feussner I."/>
            <person name="Gay G."/>
            <person name="Grimwood J."/>
            <person name="Hoegger P.J."/>
            <person name="Jain P."/>
            <person name="Kilaru S."/>
            <person name="Labbe J."/>
            <person name="Lin Y.C."/>
            <person name="Legue V."/>
            <person name="Le Tacon F."/>
            <person name="Marmeisse R."/>
            <person name="Melayah D."/>
            <person name="Montanini B."/>
            <person name="Muratet M."/>
            <person name="Nehls U."/>
            <person name="Niculita-Hirzel H."/>
            <person name="Oudot-Le Secq M.P."/>
            <person name="Peter M."/>
            <person name="Quesneville H."/>
            <person name="Rajashekar B."/>
            <person name="Reich M."/>
            <person name="Rouhier N."/>
            <person name="Schmutz J."/>
            <person name="Yin T."/>
            <person name="Chalot M."/>
            <person name="Henrissat B."/>
            <person name="Kuees U."/>
            <person name="Lucas S."/>
            <person name="Van de Peer Y."/>
            <person name="Podila G.K."/>
            <person name="Polle A."/>
            <person name="Pukkila P.J."/>
            <person name="Richardson P.M."/>
            <person name="Rouze P."/>
            <person name="Sanders I.R."/>
            <person name="Stajich J.E."/>
            <person name="Tunlid A."/>
            <person name="Tuskan G."/>
            <person name="Grigoriev I.V."/>
        </authorList>
    </citation>
    <scope>NUCLEOTIDE SEQUENCE [LARGE SCALE GENOMIC DNA]</scope>
    <source>
        <strain evidence="13">S238N-H82 / ATCC MYA-4686</strain>
    </source>
</reference>
<dbReference type="RefSeq" id="XP_001880347.1">
    <property type="nucleotide sequence ID" value="XM_001880312.1"/>
</dbReference>
<feature type="domain" description="Post-SET" evidence="11">
    <location>
        <begin position="618"/>
        <end position="634"/>
    </location>
</feature>
<gene>
    <name evidence="12" type="primary">SDG16210</name>
    <name evidence="12" type="ORF">LACBIDRAFT_296206</name>
</gene>
<evidence type="ECO:0000313" key="13">
    <source>
        <dbReference type="Proteomes" id="UP000001194"/>
    </source>
</evidence>
<dbReference type="InParanoid" id="B0D881"/>
<keyword evidence="6" id="KW-0479">Metal-binding</keyword>
<evidence type="ECO:0000259" key="10">
    <source>
        <dbReference type="PROSITE" id="PS50867"/>
    </source>
</evidence>
<dbReference type="SMART" id="SM00317">
    <property type="entry name" value="SET"/>
    <property type="match status" value="1"/>
</dbReference>
<dbReference type="InterPro" id="IPR050973">
    <property type="entry name" value="H3K9_Histone-Lys_N-MTase"/>
</dbReference>
<evidence type="ECO:0000256" key="6">
    <source>
        <dbReference type="ARBA" id="ARBA00022723"/>
    </source>
</evidence>
<protein>
    <submittedName>
        <fullName evidence="12">Predicted protein</fullName>
    </submittedName>
</protein>
<dbReference type="HOGENOM" id="CLU_020840_8_2_1"/>
<dbReference type="InterPro" id="IPR007728">
    <property type="entry name" value="Pre-SET_dom"/>
</dbReference>
<dbReference type="Pfam" id="PF05033">
    <property type="entry name" value="Pre-SET"/>
    <property type="match status" value="1"/>
</dbReference>
<keyword evidence="13" id="KW-1185">Reference proteome</keyword>
<sequence length="635" mass="71047">MFCLKHAHVTSALPRRTVNAATRRKSDQCKTPFPALVDRHFGLVPYKARERWQRSPTPVESWSDAEGANSDGEWEIQIIGEEVDEEGNVRYEAEWVTWSRMDGTNTTWDNDLLQPRHHEEWDRIQAQRRLDLAKESHDIEIWATLDIYNTNTRLRAQAYDEKLKATKRSQQDDLPPRMAELMASQAHLFDEPASEPPMKKLKTSTPRTQNVKIRSSSSVGKWSPSITSSKHSNGETSTTLSVGTSSSSRQTTSTLLTPFSVSPPPKYTGASSSNKGKGKRVAASPGLSLPPPSPISMPMPSNPRTTKPLPSRSGQKVGRTKSIRERLEERWNKASNSTAPITFANDIDDEQVPAFCENFEYLESVYNDPNGFQVVDPEFLVRCDCDVCIEAMYCDCQSNTGLVDERGHRAFAYTVDGLFAFNVPPGDEVIECNKCCSCDMGCQNRVTQQPRNFSIQIFKTPDRGWGVRSMEDIPRGKVLGLYTGLLMTRKAADDLGRDRRSYCFDLDGQEIQDDSENDSMSGRDEGYTVDSQRCVRNSTRPPQSIADASSSHSCGPNLEIYLVLHDAVPDMGLHYIAFVATEPIMAMTEFTFDYDPKAAVSPIERKGKGKGKVVIPPGCRQCFCGSSQCRQYLKV</sequence>
<keyword evidence="2" id="KW-0158">Chromosome</keyword>
<evidence type="ECO:0000259" key="11">
    <source>
        <dbReference type="PROSITE" id="PS50868"/>
    </source>
</evidence>
<keyword evidence="7" id="KW-0862">Zinc</keyword>
<evidence type="ECO:0000256" key="8">
    <source>
        <dbReference type="SAM" id="MobiDB-lite"/>
    </source>
</evidence>
<dbReference type="STRING" id="486041.B0D881"/>
<evidence type="ECO:0000256" key="7">
    <source>
        <dbReference type="ARBA" id="ARBA00022833"/>
    </source>
</evidence>
<dbReference type="Proteomes" id="UP000001194">
    <property type="component" value="Unassembled WGS sequence"/>
</dbReference>
<dbReference type="GO" id="GO:0008270">
    <property type="term" value="F:zinc ion binding"/>
    <property type="evidence" value="ECO:0007669"/>
    <property type="project" value="InterPro"/>
</dbReference>
<dbReference type="KEGG" id="lbc:LACBIDRAFT_296206"/>
<feature type="compositionally biased region" description="Polar residues" evidence="8">
    <location>
        <begin position="203"/>
        <end position="235"/>
    </location>
</feature>
<dbReference type="GeneID" id="6075806"/>
<dbReference type="EMBL" id="DS547100">
    <property type="protein sequence ID" value="EDR09034.1"/>
    <property type="molecule type" value="Genomic_DNA"/>
</dbReference>
<dbReference type="GO" id="GO:0042054">
    <property type="term" value="F:histone methyltransferase activity"/>
    <property type="evidence" value="ECO:0007669"/>
    <property type="project" value="InterPro"/>
</dbReference>
<dbReference type="PANTHER" id="PTHR46223:SF3">
    <property type="entry name" value="HISTONE-LYSINE N-METHYLTRANSFERASE SET-23"/>
    <property type="match status" value="1"/>
</dbReference>
<accession>B0D881</accession>
<evidence type="ECO:0000256" key="1">
    <source>
        <dbReference type="ARBA" id="ARBA00004286"/>
    </source>
</evidence>
<dbReference type="PANTHER" id="PTHR46223">
    <property type="entry name" value="HISTONE-LYSINE N-METHYLTRANSFERASE SUV39H"/>
    <property type="match status" value="1"/>
</dbReference>
<feature type="compositionally biased region" description="Low complexity" evidence="8">
    <location>
        <begin position="236"/>
        <end position="257"/>
    </location>
</feature>
<dbReference type="AlphaFoldDB" id="B0D881"/>
<feature type="domain" description="SET" evidence="9">
    <location>
        <begin position="453"/>
        <end position="595"/>
    </location>
</feature>
<dbReference type="GO" id="GO:0005694">
    <property type="term" value="C:chromosome"/>
    <property type="evidence" value="ECO:0007669"/>
    <property type="project" value="UniProtKB-SubCell"/>
</dbReference>
<organism evidence="13">
    <name type="scientific">Laccaria bicolor (strain S238N-H82 / ATCC MYA-4686)</name>
    <name type="common">Bicoloured deceiver</name>
    <name type="synonym">Laccaria laccata var. bicolor</name>
    <dbReference type="NCBI Taxonomy" id="486041"/>
    <lineage>
        <taxon>Eukaryota</taxon>
        <taxon>Fungi</taxon>
        <taxon>Dikarya</taxon>
        <taxon>Basidiomycota</taxon>
        <taxon>Agaricomycotina</taxon>
        <taxon>Agaricomycetes</taxon>
        <taxon>Agaricomycetidae</taxon>
        <taxon>Agaricales</taxon>
        <taxon>Agaricineae</taxon>
        <taxon>Hydnangiaceae</taxon>
        <taxon>Laccaria</taxon>
    </lineage>
</organism>
<dbReference type="InterPro" id="IPR003616">
    <property type="entry name" value="Post-SET_dom"/>
</dbReference>
<feature type="compositionally biased region" description="Pro residues" evidence="8">
    <location>
        <begin position="288"/>
        <end position="301"/>
    </location>
</feature>